<gene>
    <name evidence="3" type="ORF">CCHLO57077_00005905</name>
</gene>
<feature type="compositionally biased region" description="Basic and acidic residues" evidence="1">
    <location>
        <begin position="35"/>
        <end position="50"/>
    </location>
</feature>
<name>A0AA35M8N1_9HYPO</name>
<comment type="caution">
    <text evidence="3">The sequence shown here is derived from an EMBL/GenBank/DDBJ whole genome shotgun (WGS) entry which is preliminary data.</text>
</comment>
<evidence type="ECO:0000313" key="4">
    <source>
        <dbReference type="Proteomes" id="UP001160390"/>
    </source>
</evidence>
<feature type="chain" id="PRO_5041255274" evidence="2">
    <location>
        <begin position="24"/>
        <end position="154"/>
    </location>
</feature>
<evidence type="ECO:0000256" key="2">
    <source>
        <dbReference type="SAM" id="SignalP"/>
    </source>
</evidence>
<feature type="region of interest" description="Disordered" evidence="1">
    <location>
        <begin position="31"/>
        <end position="50"/>
    </location>
</feature>
<keyword evidence="4" id="KW-1185">Reference proteome</keyword>
<accession>A0AA35M8N1</accession>
<keyword evidence="2" id="KW-0732">Signal</keyword>
<dbReference type="EMBL" id="CABFNP030001195">
    <property type="protein sequence ID" value="CAI6091731.1"/>
    <property type="molecule type" value="Genomic_DNA"/>
</dbReference>
<dbReference type="AlphaFoldDB" id="A0AA35M8N1"/>
<feature type="signal peptide" evidence="2">
    <location>
        <begin position="1"/>
        <end position="23"/>
    </location>
</feature>
<sequence length="154" mass="17476">MVGIKNLSLAGLLWLGLASRGLALGIDEASNDLSPVERPDTEEFSARDFDDELHDRDFDEELDERDFEDELDERDFDVFSFPSKFVEVLQLTSERESLLAQRIPSTSNPTGLIRRPTIKEPGSIFLDLLHTGGNLLQSTLREDYCHDQEKPIKP</sequence>
<reference evidence="3" key="1">
    <citation type="submission" date="2023-01" db="EMBL/GenBank/DDBJ databases">
        <authorList>
            <person name="Piombo E."/>
        </authorList>
    </citation>
    <scope>NUCLEOTIDE SEQUENCE</scope>
</reference>
<proteinExistence type="predicted"/>
<evidence type="ECO:0000256" key="1">
    <source>
        <dbReference type="SAM" id="MobiDB-lite"/>
    </source>
</evidence>
<evidence type="ECO:0000313" key="3">
    <source>
        <dbReference type="EMBL" id="CAI6091731.1"/>
    </source>
</evidence>
<dbReference type="Proteomes" id="UP001160390">
    <property type="component" value="Unassembled WGS sequence"/>
</dbReference>
<organism evidence="3 4">
    <name type="scientific">Clonostachys chloroleuca</name>
    <dbReference type="NCBI Taxonomy" id="1926264"/>
    <lineage>
        <taxon>Eukaryota</taxon>
        <taxon>Fungi</taxon>
        <taxon>Dikarya</taxon>
        <taxon>Ascomycota</taxon>
        <taxon>Pezizomycotina</taxon>
        <taxon>Sordariomycetes</taxon>
        <taxon>Hypocreomycetidae</taxon>
        <taxon>Hypocreales</taxon>
        <taxon>Bionectriaceae</taxon>
        <taxon>Clonostachys</taxon>
    </lineage>
</organism>
<protein>
    <submittedName>
        <fullName evidence="3">Uncharacterized protein</fullName>
    </submittedName>
</protein>